<proteinExistence type="predicted"/>
<feature type="signal peptide" evidence="2">
    <location>
        <begin position="1"/>
        <end position="24"/>
    </location>
</feature>
<feature type="region of interest" description="Disordered" evidence="1">
    <location>
        <begin position="92"/>
        <end position="113"/>
    </location>
</feature>
<keyword evidence="4" id="KW-1185">Reference proteome</keyword>
<accession>A0AAD4HVE5</accession>
<dbReference type="Proteomes" id="UP001197093">
    <property type="component" value="Unassembled WGS sequence"/>
</dbReference>
<evidence type="ECO:0000256" key="1">
    <source>
        <dbReference type="SAM" id="MobiDB-lite"/>
    </source>
</evidence>
<feature type="chain" id="PRO_5042044317" evidence="2">
    <location>
        <begin position="25"/>
        <end position="113"/>
    </location>
</feature>
<organism evidence="3 4">
    <name type="scientific">Staphylotrichum longicolle</name>
    <dbReference type="NCBI Taxonomy" id="669026"/>
    <lineage>
        <taxon>Eukaryota</taxon>
        <taxon>Fungi</taxon>
        <taxon>Dikarya</taxon>
        <taxon>Ascomycota</taxon>
        <taxon>Pezizomycotina</taxon>
        <taxon>Sordariomycetes</taxon>
        <taxon>Sordariomycetidae</taxon>
        <taxon>Sordariales</taxon>
        <taxon>Chaetomiaceae</taxon>
        <taxon>Staphylotrichum</taxon>
    </lineage>
</organism>
<protein>
    <submittedName>
        <fullName evidence="3">Uncharacterized protein</fullName>
    </submittedName>
</protein>
<dbReference type="AlphaFoldDB" id="A0AAD4HVE5"/>
<comment type="caution">
    <text evidence="3">The sequence shown here is derived from an EMBL/GenBank/DDBJ whole genome shotgun (WGS) entry which is preliminary data.</text>
</comment>
<sequence length="113" mass="12440">MEQEKPILTHCVHELFSLFILAIAAQISDIGGITTELPPHMTSGGRRVWDNTNLTALAEQAVQANLVTSLDEALALVVPAFAHHNLLPKPKQARERYANGSEQDRVKWTGMAQ</sequence>
<gene>
    <name evidence="3" type="ORF">NEMBOFW57_010584</name>
</gene>
<dbReference type="EMBL" id="JAHCVI010000006">
    <property type="protein sequence ID" value="KAG7284220.1"/>
    <property type="molecule type" value="Genomic_DNA"/>
</dbReference>
<evidence type="ECO:0000313" key="3">
    <source>
        <dbReference type="EMBL" id="KAG7284220.1"/>
    </source>
</evidence>
<evidence type="ECO:0000256" key="2">
    <source>
        <dbReference type="SAM" id="SignalP"/>
    </source>
</evidence>
<keyword evidence="2" id="KW-0732">Signal</keyword>
<evidence type="ECO:0000313" key="4">
    <source>
        <dbReference type="Proteomes" id="UP001197093"/>
    </source>
</evidence>
<name>A0AAD4HVE5_9PEZI</name>
<reference evidence="3" key="1">
    <citation type="submission" date="2023-02" db="EMBL/GenBank/DDBJ databases">
        <authorList>
            <person name="Palmer J.M."/>
        </authorList>
    </citation>
    <scope>NUCLEOTIDE SEQUENCE</scope>
    <source>
        <strain evidence="3">FW57</strain>
    </source>
</reference>
<feature type="compositionally biased region" description="Basic and acidic residues" evidence="1">
    <location>
        <begin position="92"/>
        <end position="107"/>
    </location>
</feature>